<sequence>MELSLDTVSDAVLWTLVGIAVIAVLVALVIKKIIGRIIVLVLAAAVIFFGWQQRQHVIDVADDLRGQACAQQPEFLGITVQLPDGWCDRTAA</sequence>
<dbReference type="Proteomes" id="UP000663792">
    <property type="component" value="Unassembled WGS sequence"/>
</dbReference>
<proteinExistence type="predicted"/>
<keyword evidence="1" id="KW-1133">Transmembrane helix</keyword>
<reference evidence="2" key="1">
    <citation type="submission" date="2021-01" db="EMBL/GenBank/DDBJ databases">
        <title>YIM 132084 draft genome.</title>
        <authorList>
            <person name="An D."/>
        </authorList>
    </citation>
    <scope>NUCLEOTIDE SEQUENCE</scope>
    <source>
        <strain evidence="2">YIM 132084</strain>
    </source>
</reference>
<comment type="caution">
    <text evidence="2">The sequence shown here is derived from an EMBL/GenBank/DDBJ whole genome shotgun (WGS) entry which is preliminary data.</text>
</comment>
<dbReference type="RefSeq" id="WP_205262527.1">
    <property type="nucleotide sequence ID" value="NZ_JAERWK010000030.1"/>
</dbReference>
<evidence type="ECO:0000256" key="1">
    <source>
        <dbReference type="SAM" id="Phobius"/>
    </source>
</evidence>
<evidence type="ECO:0000313" key="3">
    <source>
        <dbReference type="Proteomes" id="UP000663792"/>
    </source>
</evidence>
<gene>
    <name evidence="2" type="ORF">JL106_19945</name>
</gene>
<keyword evidence="1" id="KW-0472">Membrane</keyword>
<dbReference type="AlphaFoldDB" id="A0A938YF49"/>
<protein>
    <submittedName>
        <fullName evidence="2">Uncharacterized protein</fullName>
    </submittedName>
</protein>
<name>A0A938YF49_9ACTN</name>
<keyword evidence="3" id="KW-1185">Reference proteome</keyword>
<evidence type="ECO:0000313" key="2">
    <source>
        <dbReference type="EMBL" id="MBM9469562.1"/>
    </source>
</evidence>
<feature type="transmembrane region" description="Helical" evidence="1">
    <location>
        <begin position="12"/>
        <end position="30"/>
    </location>
</feature>
<accession>A0A938YF49</accession>
<feature type="transmembrane region" description="Helical" evidence="1">
    <location>
        <begin position="37"/>
        <end position="53"/>
    </location>
</feature>
<keyword evidence="1" id="KW-0812">Transmembrane</keyword>
<dbReference type="EMBL" id="JAERWK010000030">
    <property type="protein sequence ID" value="MBM9469562.1"/>
    <property type="molecule type" value="Genomic_DNA"/>
</dbReference>
<organism evidence="2 3">
    <name type="scientific">Nakamurella leprariae</name>
    <dbReference type="NCBI Taxonomy" id="2803911"/>
    <lineage>
        <taxon>Bacteria</taxon>
        <taxon>Bacillati</taxon>
        <taxon>Actinomycetota</taxon>
        <taxon>Actinomycetes</taxon>
        <taxon>Nakamurellales</taxon>
        <taxon>Nakamurellaceae</taxon>
        <taxon>Nakamurella</taxon>
    </lineage>
</organism>